<evidence type="ECO:0000313" key="1">
    <source>
        <dbReference type="EMBL" id="KAL2620193.1"/>
    </source>
</evidence>
<dbReference type="AlphaFoldDB" id="A0ABD1Y0J4"/>
<reference evidence="1 2" key="1">
    <citation type="submission" date="2024-09" db="EMBL/GenBank/DDBJ databases">
        <title>Chromosome-scale assembly of Riccia fluitans.</title>
        <authorList>
            <person name="Paukszto L."/>
            <person name="Sawicki J."/>
            <person name="Karawczyk K."/>
            <person name="Piernik-Szablinska J."/>
            <person name="Szczecinska M."/>
            <person name="Mazdziarz M."/>
        </authorList>
    </citation>
    <scope>NUCLEOTIDE SEQUENCE [LARGE SCALE GENOMIC DNA]</scope>
    <source>
        <strain evidence="1">Rf_01</strain>
        <tissue evidence="1">Aerial parts of the thallus</tissue>
    </source>
</reference>
<organism evidence="1 2">
    <name type="scientific">Riccia fluitans</name>
    <dbReference type="NCBI Taxonomy" id="41844"/>
    <lineage>
        <taxon>Eukaryota</taxon>
        <taxon>Viridiplantae</taxon>
        <taxon>Streptophyta</taxon>
        <taxon>Embryophyta</taxon>
        <taxon>Marchantiophyta</taxon>
        <taxon>Marchantiopsida</taxon>
        <taxon>Marchantiidae</taxon>
        <taxon>Marchantiales</taxon>
        <taxon>Ricciaceae</taxon>
        <taxon>Riccia</taxon>
    </lineage>
</organism>
<protein>
    <submittedName>
        <fullName evidence="1">Uncharacterized protein</fullName>
    </submittedName>
</protein>
<proteinExistence type="predicted"/>
<comment type="caution">
    <text evidence="1">The sequence shown here is derived from an EMBL/GenBank/DDBJ whole genome shotgun (WGS) entry which is preliminary data.</text>
</comment>
<evidence type="ECO:0000313" key="2">
    <source>
        <dbReference type="Proteomes" id="UP001605036"/>
    </source>
</evidence>
<keyword evidence="2" id="KW-1185">Reference proteome</keyword>
<accession>A0ABD1Y0J4</accession>
<sequence length="180" mass="20335">MPLSCIWHNQEFEWDSSDEEWMCSSVRSGSTMFVDLNGATRFECHTQMNVNQHTSLPHQTEIGTRSIVVGTDTKTTSVDIDVNQMLQDLFHTLDFGRMEAVDEEHASQQPTEEIIDKGVFNGMPNLATAQAHEAQLRVACTPLFDGARLNVLQFVMMFLDIYYEHGVPNVAVNKLLLLKS</sequence>
<dbReference type="EMBL" id="JBHFFA010000006">
    <property type="protein sequence ID" value="KAL2620193.1"/>
    <property type="molecule type" value="Genomic_DNA"/>
</dbReference>
<dbReference type="Proteomes" id="UP001605036">
    <property type="component" value="Unassembled WGS sequence"/>
</dbReference>
<gene>
    <name evidence="1" type="ORF">R1flu_000398</name>
</gene>
<name>A0ABD1Y0J4_9MARC</name>